<keyword evidence="4" id="KW-1185">Reference proteome</keyword>
<accession>A0A552X1D5</accession>
<sequence>MKFRRRSSDGFNMSFIDVMACGLGAVILIFILIDFYAARIDPSDEINRLEAELAELAAAEVEIEEAVDDVISALADARAMQEESEQAQQESRARQQALLQQVSQQLAVIAELQDELAALAAVETPDAAVRLEGTGEENYITGMVVEGREIGILFDRSASMMDDNLIDILRALAYPPEQRKLTAKWRRTVRVGQWLLARIPESSNVTVVSFSNTAEVLGPNTINAARDGNALDAISKAFEEVVPDGGTNLLLGMQTLLAANPNITDVYLITDGLPTLGEGLSLRCRNFISRNRSISSDCRRELTVQTIRRVPGRYRMNVILLPLKGDPYAASMYWEWTNASKGILLAPADEWP</sequence>
<protein>
    <submittedName>
        <fullName evidence="3">VWA domain-containing protein</fullName>
    </submittedName>
</protein>
<feature type="coiled-coil region" evidence="1">
    <location>
        <begin position="46"/>
        <end position="100"/>
    </location>
</feature>
<organism evidence="3 4">
    <name type="scientific">Aliidiomarina halalkaliphila</name>
    <dbReference type="NCBI Taxonomy" id="2593535"/>
    <lineage>
        <taxon>Bacteria</taxon>
        <taxon>Pseudomonadati</taxon>
        <taxon>Pseudomonadota</taxon>
        <taxon>Gammaproteobacteria</taxon>
        <taxon>Alteromonadales</taxon>
        <taxon>Idiomarinaceae</taxon>
        <taxon>Aliidiomarina</taxon>
    </lineage>
</organism>
<dbReference type="OrthoDB" id="185358at2"/>
<keyword evidence="2" id="KW-0812">Transmembrane</keyword>
<dbReference type="SUPFAM" id="SSF53300">
    <property type="entry name" value="vWA-like"/>
    <property type="match status" value="1"/>
</dbReference>
<evidence type="ECO:0000256" key="2">
    <source>
        <dbReference type="SAM" id="Phobius"/>
    </source>
</evidence>
<reference evidence="3 4" key="1">
    <citation type="submission" date="2019-07" db="EMBL/GenBank/DDBJ databases">
        <authorList>
            <person name="Yang M."/>
            <person name="Zhao D."/>
            <person name="Xiang H."/>
        </authorList>
    </citation>
    <scope>NUCLEOTIDE SEQUENCE [LARGE SCALE GENOMIC DNA]</scope>
    <source>
        <strain evidence="3 4">IM1326</strain>
    </source>
</reference>
<name>A0A552X1D5_9GAMM</name>
<feature type="transmembrane region" description="Helical" evidence="2">
    <location>
        <begin position="12"/>
        <end position="38"/>
    </location>
</feature>
<evidence type="ECO:0000313" key="3">
    <source>
        <dbReference type="EMBL" id="TRW48689.1"/>
    </source>
</evidence>
<keyword evidence="1" id="KW-0175">Coiled coil</keyword>
<keyword evidence="2" id="KW-1133">Transmembrane helix</keyword>
<dbReference type="Gene3D" id="3.40.50.410">
    <property type="entry name" value="von Willebrand factor, type A domain"/>
    <property type="match status" value="1"/>
</dbReference>
<evidence type="ECO:0000313" key="4">
    <source>
        <dbReference type="Proteomes" id="UP000320359"/>
    </source>
</evidence>
<dbReference type="InterPro" id="IPR036465">
    <property type="entry name" value="vWFA_dom_sf"/>
</dbReference>
<dbReference type="AlphaFoldDB" id="A0A552X1D5"/>
<dbReference type="EMBL" id="VJWL01000002">
    <property type="protein sequence ID" value="TRW48689.1"/>
    <property type="molecule type" value="Genomic_DNA"/>
</dbReference>
<evidence type="ECO:0000256" key="1">
    <source>
        <dbReference type="SAM" id="Coils"/>
    </source>
</evidence>
<keyword evidence="2" id="KW-0472">Membrane</keyword>
<comment type="caution">
    <text evidence="3">The sequence shown here is derived from an EMBL/GenBank/DDBJ whole genome shotgun (WGS) entry which is preliminary data.</text>
</comment>
<proteinExistence type="predicted"/>
<dbReference type="Proteomes" id="UP000320359">
    <property type="component" value="Unassembled WGS sequence"/>
</dbReference>
<gene>
    <name evidence="3" type="ORF">FM042_06800</name>
</gene>